<keyword evidence="2" id="KW-1185">Reference proteome</keyword>
<evidence type="ECO:0000313" key="1">
    <source>
        <dbReference type="EMBL" id="CAD7053912.1"/>
    </source>
</evidence>
<comment type="caution">
    <text evidence="1">The sequence shown here is derived from an EMBL/GenBank/DDBJ whole genome shotgun (WGS) entry which is preliminary data.</text>
</comment>
<dbReference type="EMBL" id="CABFWF030000018">
    <property type="protein sequence ID" value="CAD7053912.1"/>
    <property type="molecule type" value="Genomic_DNA"/>
</dbReference>
<dbReference type="Proteomes" id="UP000606921">
    <property type="component" value="Unassembled WGS sequence"/>
</dbReference>
<evidence type="ECO:0000313" key="2">
    <source>
        <dbReference type="Proteomes" id="UP000606921"/>
    </source>
</evidence>
<organism evidence="1 2">
    <name type="scientific">Pseudorhizobium endolithicum</name>
    <dbReference type="NCBI Taxonomy" id="1191678"/>
    <lineage>
        <taxon>Bacteria</taxon>
        <taxon>Pseudomonadati</taxon>
        <taxon>Pseudomonadota</taxon>
        <taxon>Alphaproteobacteria</taxon>
        <taxon>Hyphomicrobiales</taxon>
        <taxon>Rhizobiaceae</taxon>
        <taxon>Rhizobium/Agrobacterium group</taxon>
        <taxon>Pseudorhizobium</taxon>
    </lineage>
</organism>
<accession>A0ABM8PXK3</accession>
<dbReference type="PROSITE" id="PS51318">
    <property type="entry name" value="TAT"/>
    <property type="match status" value="1"/>
</dbReference>
<name>A0ABM8PXK3_9HYPH</name>
<dbReference type="InterPro" id="IPR006311">
    <property type="entry name" value="TAT_signal"/>
</dbReference>
<gene>
    <name evidence="1" type="ORF">REJC140_02063</name>
</gene>
<dbReference type="RefSeq" id="WP_142594019.1">
    <property type="nucleotide sequence ID" value="NZ_CABFWF030000018.1"/>
</dbReference>
<protein>
    <submittedName>
        <fullName evidence="1">Twin-arginine translocation pathway signal</fullName>
    </submittedName>
</protein>
<reference evidence="1 2" key="1">
    <citation type="submission" date="2020-11" db="EMBL/GenBank/DDBJ databases">
        <authorList>
            <person name="Lassalle F."/>
        </authorList>
    </citation>
    <scope>NUCLEOTIDE SEQUENCE [LARGE SCALE GENOMIC DNA]</scope>
    <source>
        <strain evidence="1 2">JC140</strain>
    </source>
</reference>
<proteinExistence type="predicted"/>
<sequence>MATVYENSRGLSRRELLKRGTVGAAFIISGPAVLCPEAAWGLEATTLKPESMATLIRLARDIYPHDQLADRFYAIAVKGQDALAAKNPEHRTLIEEGIADLDRRAGATGYRGLGWEDDRVAILRDIETTPFFQAVRGDLVVSLYNQKELWPIFGYEGESYSKGGYISRGFDDIEWL</sequence>